<accession>A0A0E9M2I4</accession>
<reference evidence="1 2" key="1">
    <citation type="journal article" date="2015" name="Microbes Environ.">
        <title>Distribution and evolution of nitrogen fixation genes in the phylum bacteroidetes.</title>
        <authorList>
            <person name="Inoue J."/>
            <person name="Oshima K."/>
            <person name="Suda W."/>
            <person name="Sakamoto M."/>
            <person name="Iino T."/>
            <person name="Noda S."/>
            <person name="Hongoh Y."/>
            <person name="Hattori M."/>
            <person name="Ohkuma M."/>
        </authorList>
    </citation>
    <scope>NUCLEOTIDE SEQUENCE [LARGE SCALE GENOMIC DNA]</scope>
    <source>
        <strain evidence="1">JCM 15548</strain>
    </source>
</reference>
<dbReference type="AlphaFoldDB" id="A0A0E9M2I4"/>
<dbReference type="OrthoDB" id="9834707at2"/>
<dbReference type="RefSeq" id="WP_062128023.1">
    <property type="nucleotide sequence ID" value="NZ_BAZW01000059.1"/>
</dbReference>
<dbReference type="EMBL" id="BAZW01000059">
    <property type="protein sequence ID" value="GAO31729.1"/>
    <property type="molecule type" value="Genomic_DNA"/>
</dbReference>
<organism evidence="1 2">
    <name type="scientific">Geofilum rubicundum JCM 15548</name>
    <dbReference type="NCBI Taxonomy" id="1236989"/>
    <lineage>
        <taxon>Bacteria</taxon>
        <taxon>Pseudomonadati</taxon>
        <taxon>Bacteroidota</taxon>
        <taxon>Bacteroidia</taxon>
        <taxon>Marinilabiliales</taxon>
        <taxon>Marinilabiliaceae</taxon>
        <taxon>Geofilum</taxon>
    </lineage>
</organism>
<dbReference type="STRING" id="1236989.JCM15548_14123"/>
<protein>
    <submittedName>
        <fullName evidence="1">Uncharacterized protein</fullName>
    </submittedName>
</protein>
<keyword evidence="2" id="KW-1185">Reference proteome</keyword>
<evidence type="ECO:0000313" key="1">
    <source>
        <dbReference type="EMBL" id="GAO31729.1"/>
    </source>
</evidence>
<comment type="caution">
    <text evidence="1">The sequence shown here is derived from an EMBL/GenBank/DDBJ whole genome shotgun (WGS) entry which is preliminary data.</text>
</comment>
<name>A0A0E9M2I4_9BACT</name>
<sequence length="175" mass="20591">MFTKLITDNLGSFSLKELLKREEETLKKEGEFVTLEKLQMISPFSVFCTLPDFEVDNPTTNENLVLPFYDAAMRLICDLSYSPDEFNYCAKNFQAQNVADKLDLIDFFSLQKNFVAQNDSRYRLGFRSFYFALRQNLDNIDFDYIASINKTLAPFYLNYKHKELFIPGLDYIRKQ</sequence>
<dbReference type="Proteomes" id="UP000032900">
    <property type="component" value="Unassembled WGS sequence"/>
</dbReference>
<evidence type="ECO:0000313" key="2">
    <source>
        <dbReference type="Proteomes" id="UP000032900"/>
    </source>
</evidence>
<gene>
    <name evidence="1" type="ORF">JCM15548_14123</name>
</gene>
<proteinExistence type="predicted"/>